<dbReference type="RefSeq" id="WP_345077859.1">
    <property type="nucleotide sequence ID" value="NZ_BAABFA010000004.1"/>
</dbReference>
<keyword evidence="2" id="KW-1185">Reference proteome</keyword>
<protein>
    <submittedName>
        <fullName evidence="1">Uncharacterized protein</fullName>
    </submittedName>
</protein>
<proteinExistence type="predicted"/>
<evidence type="ECO:0000313" key="2">
    <source>
        <dbReference type="Proteomes" id="UP001500067"/>
    </source>
</evidence>
<sequence length="184" mass="21735">MNMFYKRDEHYKILGNFMVEFSTMETALLQYCSIITYLNYCQDGYTRYSPLSLSDRLKFIRDFIYKNLPLLQNDWDKITQKINSVNEDRRHLIHGIGRSTLWAENLNTMCPKKGEIIEKEYNVIDIEKIISDIQEIKTGDNGIQGEFLTKFCTHRYDHYNKNIDNSSKVIYTVNGEVLTEFKGV</sequence>
<dbReference type="Proteomes" id="UP001500067">
    <property type="component" value="Unassembled WGS sequence"/>
</dbReference>
<name>A0ABP8N842_9BACT</name>
<dbReference type="EMBL" id="BAABFA010000004">
    <property type="protein sequence ID" value="GAA4460866.1"/>
    <property type="molecule type" value="Genomic_DNA"/>
</dbReference>
<reference evidence="2" key="1">
    <citation type="journal article" date="2019" name="Int. J. Syst. Evol. Microbiol.">
        <title>The Global Catalogue of Microorganisms (GCM) 10K type strain sequencing project: providing services to taxonomists for standard genome sequencing and annotation.</title>
        <authorList>
            <consortium name="The Broad Institute Genomics Platform"/>
            <consortium name="The Broad Institute Genome Sequencing Center for Infectious Disease"/>
            <person name="Wu L."/>
            <person name="Ma J."/>
        </authorList>
    </citation>
    <scope>NUCLEOTIDE SEQUENCE [LARGE SCALE GENOMIC DNA]</scope>
    <source>
        <strain evidence="2">JCM 32105</strain>
    </source>
</reference>
<evidence type="ECO:0000313" key="1">
    <source>
        <dbReference type="EMBL" id="GAA4460866.1"/>
    </source>
</evidence>
<accession>A0ABP8N842</accession>
<gene>
    <name evidence="1" type="ORF">GCM10023093_04420</name>
</gene>
<comment type="caution">
    <text evidence="1">The sequence shown here is derived from an EMBL/GenBank/DDBJ whole genome shotgun (WGS) entry which is preliminary data.</text>
</comment>
<organism evidence="1 2">
    <name type="scientific">Nemorincola caseinilytica</name>
    <dbReference type="NCBI Taxonomy" id="2054315"/>
    <lineage>
        <taxon>Bacteria</taxon>
        <taxon>Pseudomonadati</taxon>
        <taxon>Bacteroidota</taxon>
        <taxon>Chitinophagia</taxon>
        <taxon>Chitinophagales</taxon>
        <taxon>Chitinophagaceae</taxon>
        <taxon>Nemorincola</taxon>
    </lineage>
</organism>